<keyword evidence="3" id="KW-1185">Reference proteome</keyword>
<keyword evidence="1" id="KW-0812">Transmembrane</keyword>
<proteinExistence type="predicted"/>
<protein>
    <submittedName>
        <fullName evidence="2">Uncharacterized protein</fullName>
    </submittedName>
</protein>
<accession>A0ABW5P4H8</accession>
<dbReference type="Proteomes" id="UP001597475">
    <property type="component" value="Unassembled WGS sequence"/>
</dbReference>
<name>A0ABW5P4H8_9DEIO</name>
<keyword evidence="1" id="KW-1133">Transmembrane helix</keyword>
<keyword evidence="1" id="KW-0472">Membrane</keyword>
<feature type="transmembrane region" description="Helical" evidence="1">
    <location>
        <begin position="65"/>
        <end position="84"/>
    </location>
</feature>
<feature type="transmembrane region" description="Helical" evidence="1">
    <location>
        <begin position="38"/>
        <end position="58"/>
    </location>
</feature>
<evidence type="ECO:0000313" key="3">
    <source>
        <dbReference type="Proteomes" id="UP001597475"/>
    </source>
</evidence>
<organism evidence="2 3">
    <name type="scientific">Deinococcus taklimakanensis</name>
    <dbReference type="NCBI Taxonomy" id="536443"/>
    <lineage>
        <taxon>Bacteria</taxon>
        <taxon>Thermotogati</taxon>
        <taxon>Deinococcota</taxon>
        <taxon>Deinococci</taxon>
        <taxon>Deinococcales</taxon>
        <taxon>Deinococcaceae</taxon>
        <taxon>Deinococcus</taxon>
    </lineage>
</organism>
<reference evidence="3" key="1">
    <citation type="journal article" date="2019" name="Int. J. Syst. Evol. Microbiol.">
        <title>The Global Catalogue of Microorganisms (GCM) 10K type strain sequencing project: providing services to taxonomists for standard genome sequencing and annotation.</title>
        <authorList>
            <consortium name="The Broad Institute Genomics Platform"/>
            <consortium name="The Broad Institute Genome Sequencing Center for Infectious Disease"/>
            <person name="Wu L."/>
            <person name="Ma J."/>
        </authorList>
    </citation>
    <scope>NUCLEOTIDE SEQUENCE [LARGE SCALE GENOMIC DNA]</scope>
    <source>
        <strain evidence="3">KCTC 33842</strain>
    </source>
</reference>
<sequence length="121" mass="12192">MLRAAFWLTALVFLPVGLFVYFLPGGVAAALGASPLWLARAAGGILVAWGGFLLAASGAPDATRVGALAAGNLLTVAALVPAVLRQGAEMVPALRTALLAVSALLGLLAVVALLNPPRRKL</sequence>
<dbReference type="EMBL" id="JBHUMK010000053">
    <property type="protein sequence ID" value="MFD2610202.1"/>
    <property type="molecule type" value="Genomic_DNA"/>
</dbReference>
<gene>
    <name evidence="2" type="ORF">ACFSR9_12240</name>
</gene>
<evidence type="ECO:0000256" key="1">
    <source>
        <dbReference type="SAM" id="Phobius"/>
    </source>
</evidence>
<dbReference type="RefSeq" id="WP_386846191.1">
    <property type="nucleotide sequence ID" value="NZ_JBHUMK010000053.1"/>
</dbReference>
<comment type="caution">
    <text evidence="2">The sequence shown here is derived from an EMBL/GenBank/DDBJ whole genome shotgun (WGS) entry which is preliminary data.</text>
</comment>
<evidence type="ECO:0000313" key="2">
    <source>
        <dbReference type="EMBL" id="MFD2610202.1"/>
    </source>
</evidence>
<feature type="transmembrane region" description="Helical" evidence="1">
    <location>
        <begin position="96"/>
        <end position="114"/>
    </location>
</feature>